<dbReference type="InterPro" id="IPR051681">
    <property type="entry name" value="Ser/Thr_Kinases-Pseudokinases"/>
</dbReference>
<dbReference type="GO" id="GO:0004674">
    <property type="term" value="F:protein serine/threonine kinase activity"/>
    <property type="evidence" value="ECO:0007669"/>
    <property type="project" value="TreeGrafter"/>
</dbReference>
<feature type="binding site" evidence="1">
    <location>
        <position position="33"/>
    </location>
    <ligand>
        <name>ATP</name>
        <dbReference type="ChEBI" id="CHEBI:30616"/>
    </ligand>
</feature>
<keyword evidence="4" id="KW-1185">Reference proteome</keyword>
<dbReference type="InterPro" id="IPR011009">
    <property type="entry name" value="Kinase-like_dom_sf"/>
</dbReference>
<gene>
    <name evidence="3" type="ORF">ACHHYP_10232</name>
</gene>
<dbReference type="SUPFAM" id="SSF56112">
    <property type="entry name" value="Protein kinase-like (PK-like)"/>
    <property type="match status" value="1"/>
</dbReference>
<dbReference type="CDD" id="cd14014">
    <property type="entry name" value="STKc_PknB_like"/>
    <property type="match status" value="1"/>
</dbReference>
<dbReference type="STRING" id="1202772.A0A1V9YLZ0"/>
<keyword evidence="1" id="KW-0067">ATP-binding</keyword>
<dbReference type="PROSITE" id="PS00107">
    <property type="entry name" value="PROTEIN_KINASE_ATP"/>
    <property type="match status" value="1"/>
</dbReference>
<dbReference type="Proteomes" id="UP000243579">
    <property type="component" value="Unassembled WGS sequence"/>
</dbReference>
<evidence type="ECO:0000256" key="1">
    <source>
        <dbReference type="PROSITE-ProRule" id="PRU10141"/>
    </source>
</evidence>
<feature type="domain" description="Protein kinase" evidence="2">
    <location>
        <begin position="1"/>
        <end position="247"/>
    </location>
</feature>
<keyword evidence="3" id="KW-0808">Transferase</keyword>
<keyword evidence="1" id="KW-0547">Nucleotide-binding</keyword>
<dbReference type="GO" id="GO:0005524">
    <property type="term" value="F:ATP binding"/>
    <property type="evidence" value="ECO:0007669"/>
    <property type="project" value="UniProtKB-UniRule"/>
</dbReference>
<dbReference type="Pfam" id="PF07714">
    <property type="entry name" value="PK_Tyr_Ser-Thr"/>
    <property type="match status" value="1"/>
</dbReference>
<dbReference type="PANTHER" id="PTHR44329:SF214">
    <property type="entry name" value="PROTEIN KINASE DOMAIN-CONTAINING PROTEIN"/>
    <property type="match status" value="1"/>
</dbReference>
<dbReference type="InterPro" id="IPR001245">
    <property type="entry name" value="Ser-Thr/Tyr_kinase_cat_dom"/>
</dbReference>
<evidence type="ECO:0000313" key="4">
    <source>
        <dbReference type="Proteomes" id="UP000243579"/>
    </source>
</evidence>
<dbReference type="PANTHER" id="PTHR44329">
    <property type="entry name" value="SERINE/THREONINE-PROTEIN KINASE TNNI3K-RELATED"/>
    <property type="match status" value="1"/>
</dbReference>
<dbReference type="EMBL" id="JNBR01001489">
    <property type="protein sequence ID" value="OQR86728.1"/>
    <property type="molecule type" value="Genomic_DNA"/>
</dbReference>
<evidence type="ECO:0000313" key="3">
    <source>
        <dbReference type="EMBL" id="OQR86728.1"/>
    </source>
</evidence>
<dbReference type="OrthoDB" id="4062651at2759"/>
<name>A0A1V9YLZ0_ACHHY</name>
<dbReference type="PROSITE" id="PS50011">
    <property type="entry name" value="PROTEIN_KINASE_DOM"/>
    <property type="match status" value="1"/>
</dbReference>
<dbReference type="Gene3D" id="3.30.200.20">
    <property type="entry name" value="Phosphorylase Kinase, domain 1"/>
    <property type="match status" value="1"/>
</dbReference>
<dbReference type="InterPro" id="IPR000719">
    <property type="entry name" value="Prot_kinase_dom"/>
</dbReference>
<dbReference type="Gene3D" id="1.10.510.10">
    <property type="entry name" value="Transferase(Phosphotransferase) domain 1"/>
    <property type="match status" value="1"/>
</dbReference>
<keyword evidence="3" id="KW-0418">Kinase</keyword>
<proteinExistence type="predicted"/>
<sequence>MTAITVHRDVVLGRGDHSTIFKGLLDGHDVAVKELHRSQDGSSSTMVRCPCPHIIQVLAHDDARVVLEYMDAGNLRQFLDRSRGPLPMPFKLQVALRMALALKDLHGLNIVHGNVKSANVLLSSTKGAKLTDFGHAGAHVDALWSVAGPPFWTAPEIIETNGPRTTAADIYSLGVVLTELDTLQRPYASATLNSLAVLREICAGLRRPELSADSPAWYRDLVAACLAHDPSARPEAALVVDVLYQHLDPSVPWSLPHHTSTSV</sequence>
<accession>A0A1V9YLZ0</accession>
<dbReference type="AlphaFoldDB" id="A0A1V9YLZ0"/>
<evidence type="ECO:0000259" key="2">
    <source>
        <dbReference type="PROSITE" id="PS50011"/>
    </source>
</evidence>
<reference evidence="3 4" key="1">
    <citation type="journal article" date="2014" name="Genome Biol. Evol.">
        <title>The secreted proteins of Achlya hypogyna and Thraustotheca clavata identify the ancestral oomycete secretome and reveal gene acquisitions by horizontal gene transfer.</title>
        <authorList>
            <person name="Misner I."/>
            <person name="Blouin N."/>
            <person name="Leonard G."/>
            <person name="Richards T.A."/>
            <person name="Lane C.E."/>
        </authorList>
    </citation>
    <scope>NUCLEOTIDE SEQUENCE [LARGE SCALE GENOMIC DNA]</scope>
    <source>
        <strain evidence="3 4">ATCC 48635</strain>
    </source>
</reference>
<comment type="caution">
    <text evidence="3">The sequence shown here is derived from an EMBL/GenBank/DDBJ whole genome shotgun (WGS) entry which is preliminary data.</text>
</comment>
<organism evidence="3 4">
    <name type="scientific">Achlya hypogyna</name>
    <name type="common">Oomycete</name>
    <name type="synonym">Protoachlya hypogyna</name>
    <dbReference type="NCBI Taxonomy" id="1202772"/>
    <lineage>
        <taxon>Eukaryota</taxon>
        <taxon>Sar</taxon>
        <taxon>Stramenopiles</taxon>
        <taxon>Oomycota</taxon>
        <taxon>Saprolegniomycetes</taxon>
        <taxon>Saprolegniales</taxon>
        <taxon>Achlyaceae</taxon>
        <taxon>Achlya</taxon>
    </lineage>
</organism>
<dbReference type="InterPro" id="IPR017441">
    <property type="entry name" value="Protein_kinase_ATP_BS"/>
</dbReference>
<protein>
    <submittedName>
        <fullName evidence="3">Protein kinase</fullName>
    </submittedName>
</protein>